<evidence type="ECO:0000313" key="9">
    <source>
        <dbReference type="Proteomes" id="UP001165378"/>
    </source>
</evidence>
<organism evidence="8 9">
    <name type="scientific">Yinghuangia soli</name>
    <dbReference type="NCBI Taxonomy" id="2908204"/>
    <lineage>
        <taxon>Bacteria</taxon>
        <taxon>Bacillati</taxon>
        <taxon>Actinomycetota</taxon>
        <taxon>Actinomycetes</taxon>
        <taxon>Kitasatosporales</taxon>
        <taxon>Streptomycetaceae</taxon>
        <taxon>Yinghuangia</taxon>
    </lineage>
</organism>
<dbReference type="PANTHER" id="PTHR46098:SF1">
    <property type="entry name" value="TRNA (CYTOSINE(38)-C(5))-METHYLTRANSFERASE"/>
    <property type="match status" value="1"/>
</dbReference>
<dbReference type="GO" id="GO:0003886">
    <property type="term" value="F:DNA (cytosine-5-)-methyltransferase activity"/>
    <property type="evidence" value="ECO:0007669"/>
    <property type="project" value="UniProtKB-EC"/>
</dbReference>
<dbReference type="InterPro" id="IPR018117">
    <property type="entry name" value="C5_DNA_meth_AS"/>
</dbReference>
<dbReference type="GO" id="GO:0032259">
    <property type="term" value="P:methylation"/>
    <property type="evidence" value="ECO:0007669"/>
    <property type="project" value="UniProtKB-KW"/>
</dbReference>
<dbReference type="InterPro" id="IPR001525">
    <property type="entry name" value="C5_MeTfrase"/>
</dbReference>
<name>A0AA41Q6X3_9ACTN</name>
<keyword evidence="5" id="KW-0680">Restriction system</keyword>
<protein>
    <recommendedName>
        <fullName evidence="1">DNA (cytosine-5-)-methyltransferase</fullName>
        <ecNumber evidence="1">2.1.1.37</ecNumber>
    </recommendedName>
</protein>
<evidence type="ECO:0000256" key="2">
    <source>
        <dbReference type="ARBA" id="ARBA00022603"/>
    </source>
</evidence>
<comment type="similarity">
    <text evidence="6">Belongs to the class I-like SAM-binding methyltransferase superfamily. C5-methyltransferase family.</text>
</comment>
<proteinExistence type="inferred from homology"/>
<feature type="active site" evidence="6">
    <location>
        <position position="56"/>
    </location>
</feature>
<evidence type="ECO:0000256" key="5">
    <source>
        <dbReference type="ARBA" id="ARBA00022747"/>
    </source>
</evidence>
<dbReference type="Pfam" id="PF00145">
    <property type="entry name" value="DNA_methylase"/>
    <property type="match status" value="1"/>
</dbReference>
<dbReference type="InterPro" id="IPR050750">
    <property type="entry name" value="C5-MTase"/>
</dbReference>
<evidence type="ECO:0000256" key="3">
    <source>
        <dbReference type="ARBA" id="ARBA00022679"/>
    </source>
</evidence>
<feature type="compositionally biased region" description="Basic and acidic residues" evidence="7">
    <location>
        <begin position="158"/>
        <end position="168"/>
    </location>
</feature>
<dbReference type="EC" id="2.1.1.37" evidence="1"/>
<feature type="region of interest" description="Disordered" evidence="7">
    <location>
        <begin position="150"/>
        <end position="204"/>
    </location>
</feature>
<dbReference type="EMBL" id="JAKFHA010000023">
    <property type="protein sequence ID" value="MCF2531327.1"/>
    <property type="molecule type" value="Genomic_DNA"/>
</dbReference>
<evidence type="ECO:0000256" key="6">
    <source>
        <dbReference type="PROSITE-ProRule" id="PRU01016"/>
    </source>
</evidence>
<evidence type="ECO:0000313" key="8">
    <source>
        <dbReference type="EMBL" id="MCF2531327.1"/>
    </source>
</evidence>
<evidence type="ECO:0000256" key="1">
    <source>
        <dbReference type="ARBA" id="ARBA00011975"/>
    </source>
</evidence>
<dbReference type="GO" id="GO:0009307">
    <property type="term" value="P:DNA restriction-modification system"/>
    <property type="evidence" value="ECO:0007669"/>
    <property type="project" value="UniProtKB-KW"/>
</dbReference>
<dbReference type="InterPro" id="IPR029063">
    <property type="entry name" value="SAM-dependent_MTases_sf"/>
</dbReference>
<evidence type="ECO:0000256" key="4">
    <source>
        <dbReference type="ARBA" id="ARBA00022691"/>
    </source>
</evidence>
<reference evidence="8" key="1">
    <citation type="submission" date="2022-01" db="EMBL/GenBank/DDBJ databases">
        <title>Genome-Based Taxonomic Classification of the Phylum Actinobacteria.</title>
        <authorList>
            <person name="Gao Y."/>
        </authorList>
    </citation>
    <scope>NUCLEOTIDE SEQUENCE</scope>
    <source>
        <strain evidence="8">KLBMP 8922</strain>
    </source>
</reference>
<keyword evidence="3 6" id="KW-0808">Transferase</keyword>
<dbReference type="PROSITE" id="PS00094">
    <property type="entry name" value="C5_MTASE_1"/>
    <property type="match status" value="1"/>
</dbReference>
<dbReference type="AlphaFoldDB" id="A0AA41Q6X3"/>
<keyword evidence="4 6" id="KW-0949">S-adenosyl-L-methionine</keyword>
<accession>A0AA41Q6X3</accession>
<dbReference type="Proteomes" id="UP001165378">
    <property type="component" value="Unassembled WGS sequence"/>
</dbReference>
<dbReference type="PROSITE" id="PS51679">
    <property type="entry name" value="SAM_MT_C5"/>
    <property type="match status" value="1"/>
</dbReference>
<keyword evidence="2 6" id="KW-0489">Methyltransferase</keyword>
<dbReference type="PANTHER" id="PTHR46098">
    <property type="entry name" value="TRNA (CYTOSINE(38)-C(5))-METHYLTRANSFERASE"/>
    <property type="match status" value="1"/>
</dbReference>
<dbReference type="SUPFAM" id="SSF53335">
    <property type="entry name" value="S-adenosyl-L-methionine-dependent methyltransferases"/>
    <property type="match status" value="1"/>
</dbReference>
<keyword evidence="9" id="KW-1185">Reference proteome</keyword>
<sequence length="286" mass="30236">MTDVVGGSVLWHADNAPAAAAVLARHWPGVPNLGDIKTVDWQSVPPVDLVTAGYPCQPFSSAGQKKGVNDARHLWPHVARALGLLRPRWVVLENVGHHLRLGFDVVLGDLARLGFDARWCCVRASDVGAAHERRRLFVLAWDAAVADPAGLGPHRSRTARERRAEPAHRGPAVADPGGAGLEVRPVEPAGHQRQTAERGGADDVGTWGHYAAAVATQEAATRPAPRPVDDLGRLNPGFSEWLMGLPAGWVADTPGLSRTAQLTVLGNGVVPAQAAAALNALIGESW</sequence>
<comment type="caution">
    <text evidence="8">The sequence shown here is derived from an EMBL/GenBank/DDBJ whole genome shotgun (WGS) entry which is preliminary data.</text>
</comment>
<evidence type="ECO:0000256" key="7">
    <source>
        <dbReference type="SAM" id="MobiDB-lite"/>
    </source>
</evidence>
<gene>
    <name evidence="8" type="ORF">LZ495_29475</name>
</gene>
<dbReference type="Gene3D" id="3.40.50.150">
    <property type="entry name" value="Vaccinia Virus protein VP39"/>
    <property type="match status" value="1"/>
</dbReference>